<dbReference type="Proteomes" id="UP000294830">
    <property type="component" value="Unassembled WGS sequence"/>
</dbReference>
<dbReference type="EMBL" id="SLWB01000002">
    <property type="protein sequence ID" value="TCN72288.1"/>
    <property type="molecule type" value="Genomic_DNA"/>
</dbReference>
<evidence type="ECO:0000313" key="2">
    <source>
        <dbReference type="Proteomes" id="UP000294830"/>
    </source>
</evidence>
<keyword evidence="2" id="KW-1185">Reference proteome</keyword>
<proteinExistence type="predicted"/>
<protein>
    <submittedName>
        <fullName evidence="1">Uncharacterized protein</fullName>
    </submittedName>
</protein>
<dbReference type="RefSeq" id="WP_131838343.1">
    <property type="nucleotide sequence ID" value="NZ_SLWB01000002.1"/>
</dbReference>
<name>A0A4R2ESQ5_9BACT</name>
<sequence length="187" mass="20249">MAEVKNNIITQGVSGMLGDQIVFRQIKGKTIISVKPKQPEKYSDKQLEAKRKFQSAVIYGKSATADPVKKAEYEAGKDDKFSSAYQVAVADFLNAPDIEDVNLKGYKGNVGDVITIRVTDDFKVAEVKVSIHNPDGSLVEEGNAVQLLGGVDWSYKATAKNDSLAGDKITITAYDMPGNETAKDSTL</sequence>
<gene>
    <name evidence="1" type="ORF">CLV25_102254</name>
</gene>
<organism evidence="1 2">
    <name type="scientific">Acetobacteroides hydrogenigenes</name>
    <dbReference type="NCBI Taxonomy" id="979970"/>
    <lineage>
        <taxon>Bacteria</taxon>
        <taxon>Pseudomonadati</taxon>
        <taxon>Bacteroidota</taxon>
        <taxon>Bacteroidia</taxon>
        <taxon>Bacteroidales</taxon>
        <taxon>Rikenellaceae</taxon>
        <taxon>Acetobacteroides</taxon>
    </lineage>
</organism>
<comment type="caution">
    <text evidence="1">The sequence shown here is derived from an EMBL/GenBank/DDBJ whole genome shotgun (WGS) entry which is preliminary data.</text>
</comment>
<dbReference type="OrthoDB" id="880927at2"/>
<dbReference type="AlphaFoldDB" id="A0A4R2ESQ5"/>
<accession>A0A4R2ESQ5</accession>
<reference evidence="1 2" key="1">
    <citation type="submission" date="2019-03" db="EMBL/GenBank/DDBJ databases">
        <title>Genomic Encyclopedia of Archaeal and Bacterial Type Strains, Phase II (KMG-II): from individual species to whole genera.</title>
        <authorList>
            <person name="Goeker M."/>
        </authorList>
    </citation>
    <scope>NUCLEOTIDE SEQUENCE [LARGE SCALE GENOMIC DNA]</scope>
    <source>
        <strain evidence="1 2">RL-C</strain>
    </source>
</reference>
<evidence type="ECO:0000313" key="1">
    <source>
        <dbReference type="EMBL" id="TCN72288.1"/>
    </source>
</evidence>